<dbReference type="PANTHER" id="PTHR47959:SF13">
    <property type="entry name" value="ATP-DEPENDENT RNA HELICASE RHLE"/>
    <property type="match status" value="1"/>
</dbReference>
<protein>
    <submittedName>
        <fullName evidence="10">ATP-dependent RNA helicase</fullName>
    </submittedName>
</protein>
<feature type="domain" description="Helicase C-terminal" evidence="9">
    <location>
        <begin position="220"/>
        <end position="371"/>
    </location>
</feature>
<proteinExistence type="inferred from homology"/>
<dbReference type="STRING" id="1291052.FC18_GL000617"/>
<sequence length="433" mass="47532">MVVAEPFQNLWQKAGFTDQTPIQTAVAEPLTQDENIIGLAPTGSGKTLAFGLPLLTKVVPDDGLQVLILAPAQELVIQTRDVLQPYAEAIGVRVLAITGNTNVARQKEQLKKHPEVIVATAGRLLELIGAGKVRLARLQTMVVDEADELLRQPGLDQVREIAQDAPADVQMAYFSATSSPILRELPKWFGSDARVIDVRPIDKTQGPVQHYFLQGGREHQVEWLGRLARQPHFAALVFFNKNSSLSKAAGILRHQRVSYAVLDRNDRSIARKNALALFRKGKVQLLLVTDLAGRGLDIPKLPAVINFEVPRTATTYIHRAGRTGRMGQPGMVITMGDDHDLRDLRKLAADYDIQRAYVVDGGISTEKPEVDADQLRKVARAKSLKGQNAAAANGKRSATGQGKASDEPARKPHKKNRARDKKSKGKPKKKQQN</sequence>
<evidence type="ECO:0000256" key="7">
    <source>
        <dbReference type="SAM" id="MobiDB-lite"/>
    </source>
</evidence>
<dbReference type="Pfam" id="PF00271">
    <property type="entry name" value="Helicase_C"/>
    <property type="match status" value="1"/>
</dbReference>
<dbReference type="Gene3D" id="3.40.50.300">
    <property type="entry name" value="P-loop containing nucleotide triphosphate hydrolases"/>
    <property type="match status" value="2"/>
</dbReference>
<feature type="region of interest" description="Disordered" evidence="7">
    <location>
        <begin position="382"/>
        <end position="433"/>
    </location>
</feature>
<dbReference type="AlphaFoldDB" id="A0A0R1ZR42"/>
<evidence type="ECO:0000259" key="8">
    <source>
        <dbReference type="PROSITE" id="PS51192"/>
    </source>
</evidence>
<dbReference type="PROSITE" id="PS00039">
    <property type="entry name" value="DEAD_ATP_HELICASE"/>
    <property type="match status" value="1"/>
</dbReference>
<dbReference type="Proteomes" id="UP000051679">
    <property type="component" value="Unassembled WGS sequence"/>
</dbReference>
<dbReference type="GO" id="GO:0003724">
    <property type="term" value="F:RNA helicase activity"/>
    <property type="evidence" value="ECO:0007669"/>
    <property type="project" value="TreeGrafter"/>
</dbReference>
<evidence type="ECO:0000313" key="11">
    <source>
        <dbReference type="Proteomes" id="UP000051679"/>
    </source>
</evidence>
<dbReference type="GO" id="GO:0003676">
    <property type="term" value="F:nucleic acid binding"/>
    <property type="evidence" value="ECO:0007669"/>
    <property type="project" value="InterPro"/>
</dbReference>
<keyword evidence="3 6" id="KW-0347">Helicase</keyword>
<dbReference type="PROSITE" id="PS51192">
    <property type="entry name" value="HELICASE_ATP_BIND_1"/>
    <property type="match status" value="1"/>
</dbReference>
<keyword evidence="1 6" id="KW-0547">Nucleotide-binding</keyword>
<dbReference type="GO" id="GO:0016787">
    <property type="term" value="F:hydrolase activity"/>
    <property type="evidence" value="ECO:0007669"/>
    <property type="project" value="UniProtKB-KW"/>
</dbReference>
<dbReference type="SUPFAM" id="SSF52540">
    <property type="entry name" value="P-loop containing nucleoside triphosphate hydrolases"/>
    <property type="match status" value="1"/>
</dbReference>
<dbReference type="OrthoDB" id="9805696at2"/>
<dbReference type="SMART" id="SM00490">
    <property type="entry name" value="HELICc"/>
    <property type="match status" value="1"/>
</dbReference>
<keyword evidence="4 6" id="KW-0067">ATP-binding</keyword>
<evidence type="ECO:0000256" key="1">
    <source>
        <dbReference type="ARBA" id="ARBA00022741"/>
    </source>
</evidence>
<keyword evidence="11" id="KW-1185">Reference proteome</keyword>
<dbReference type="PANTHER" id="PTHR47959">
    <property type="entry name" value="ATP-DEPENDENT RNA HELICASE RHLE-RELATED"/>
    <property type="match status" value="1"/>
</dbReference>
<name>A0A0R1ZR42_9LACO</name>
<dbReference type="PROSITE" id="PS51194">
    <property type="entry name" value="HELICASE_CTER"/>
    <property type="match status" value="1"/>
</dbReference>
<gene>
    <name evidence="10" type="ORF">FC18_GL000617</name>
</gene>
<comment type="caution">
    <text evidence="10">The sequence shown here is derived from an EMBL/GenBank/DDBJ whole genome shotgun (WGS) entry which is preliminary data.</text>
</comment>
<dbReference type="EMBL" id="AYYO01000056">
    <property type="protein sequence ID" value="KRM54395.1"/>
    <property type="molecule type" value="Genomic_DNA"/>
</dbReference>
<evidence type="ECO:0000256" key="4">
    <source>
        <dbReference type="ARBA" id="ARBA00022840"/>
    </source>
</evidence>
<dbReference type="Pfam" id="PF00270">
    <property type="entry name" value="DEAD"/>
    <property type="match status" value="1"/>
</dbReference>
<dbReference type="InterPro" id="IPR014001">
    <property type="entry name" value="Helicase_ATP-bd"/>
</dbReference>
<evidence type="ECO:0000259" key="9">
    <source>
        <dbReference type="PROSITE" id="PS51194"/>
    </source>
</evidence>
<dbReference type="InterPro" id="IPR044742">
    <property type="entry name" value="DEAD/DEAH_RhlB"/>
</dbReference>
<feature type="compositionally biased region" description="Basic residues" evidence="7">
    <location>
        <begin position="411"/>
        <end position="433"/>
    </location>
</feature>
<dbReference type="CDD" id="cd18787">
    <property type="entry name" value="SF2_C_DEAD"/>
    <property type="match status" value="1"/>
</dbReference>
<keyword evidence="2 6" id="KW-0378">Hydrolase</keyword>
<comment type="similarity">
    <text evidence="5 6">Belongs to the DEAD box helicase family.</text>
</comment>
<dbReference type="InterPro" id="IPR027417">
    <property type="entry name" value="P-loop_NTPase"/>
</dbReference>
<dbReference type="PATRIC" id="fig|1291052.5.peg.628"/>
<dbReference type="GO" id="GO:0005829">
    <property type="term" value="C:cytosol"/>
    <property type="evidence" value="ECO:0007669"/>
    <property type="project" value="TreeGrafter"/>
</dbReference>
<dbReference type="SMART" id="SM00487">
    <property type="entry name" value="DEXDc"/>
    <property type="match status" value="1"/>
</dbReference>
<evidence type="ECO:0000256" key="6">
    <source>
        <dbReference type="RuleBase" id="RU000492"/>
    </source>
</evidence>
<reference evidence="10 11" key="1">
    <citation type="journal article" date="2015" name="Genome Announc.">
        <title>Expanding the biotechnology potential of lactobacilli through comparative genomics of 213 strains and associated genera.</title>
        <authorList>
            <person name="Sun Z."/>
            <person name="Harris H.M."/>
            <person name="McCann A."/>
            <person name="Guo C."/>
            <person name="Argimon S."/>
            <person name="Zhang W."/>
            <person name="Yang X."/>
            <person name="Jeffery I.B."/>
            <person name="Cooney J.C."/>
            <person name="Kagawa T.F."/>
            <person name="Liu W."/>
            <person name="Song Y."/>
            <person name="Salvetti E."/>
            <person name="Wrobel A."/>
            <person name="Rasinkangas P."/>
            <person name="Parkhill J."/>
            <person name="Rea M.C."/>
            <person name="O'Sullivan O."/>
            <person name="Ritari J."/>
            <person name="Douillard F.P."/>
            <person name="Paul Ross R."/>
            <person name="Yang R."/>
            <person name="Briner A.E."/>
            <person name="Felis G.E."/>
            <person name="de Vos W.M."/>
            <person name="Barrangou R."/>
            <person name="Klaenhammer T.R."/>
            <person name="Caufield P.W."/>
            <person name="Cui Y."/>
            <person name="Zhang H."/>
            <person name="O'Toole P.W."/>
        </authorList>
    </citation>
    <scope>NUCLEOTIDE SEQUENCE [LARGE SCALE GENOMIC DNA]</scope>
    <source>
        <strain evidence="10 11">DSM 20505</strain>
    </source>
</reference>
<dbReference type="InterPro" id="IPR011545">
    <property type="entry name" value="DEAD/DEAH_box_helicase_dom"/>
</dbReference>
<dbReference type="CDD" id="cd00268">
    <property type="entry name" value="DEADc"/>
    <property type="match status" value="1"/>
</dbReference>
<accession>A0A0R1ZR42</accession>
<dbReference type="RefSeq" id="WP_054675913.1">
    <property type="nucleotide sequence ID" value="NZ_AYYO01000056.1"/>
</dbReference>
<evidence type="ECO:0000256" key="3">
    <source>
        <dbReference type="ARBA" id="ARBA00022806"/>
    </source>
</evidence>
<dbReference type="InterPro" id="IPR000629">
    <property type="entry name" value="RNA-helicase_DEAD-box_CS"/>
</dbReference>
<evidence type="ECO:0000256" key="2">
    <source>
        <dbReference type="ARBA" id="ARBA00022801"/>
    </source>
</evidence>
<evidence type="ECO:0000256" key="5">
    <source>
        <dbReference type="ARBA" id="ARBA00038437"/>
    </source>
</evidence>
<dbReference type="InterPro" id="IPR050079">
    <property type="entry name" value="DEAD_box_RNA_helicase"/>
</dbReference>
<dbReference type="GO" id="GO:0005524">
    <property type="term" value="F:ATP binding"/>
    <property type="evidence" value="ECO:0007669"/>
    <property type="project" value="UniProtKB-KW"/>
</dbReference>
<organism evidence="10 11">
    <name type="scientific">Lacticaseibacillus sharpeae JCM 1186 = DSM 20505</name>
    <dbReference type="NCBI Taxonomy" id="1291052"/>
    <lineage>
        <taxon>Bacteria</taxon>
        <taxon>Bacillati</taxon>
        <taxon>Bacillota</taxon>
        <taxon>Bacilli</taxon>
        <taxon>Lactobacillales</taxon>
        <taxon>Lactobacillaceae</taxon>
        <taxon>Lacticaseibacillus</taxon>
    </lineage>
</organism>
<dbReference type="InterPro" id="IPR001650">
    <property type="entry name" value="Helicase_C-like"/>
</dbReference>
<feature type="domain" description="Helicase ATP-binding" evidence="8">
    <location>
        <begin position="27"/>
        <end position="196"/>
    </location>
</feature>
<evidence type="ECO:0000313" key="10">
    <source>
        <dbReference type="EMBL" id="KRM54395.1"/>
    </source>
</evidence>